<name>A0A8S0QSI6_OLEEU</name>
<sequence length="92" mass="10588">MLKGFRGDWARKFQKAKRRKEKKITYTVHGFPIAMQGKEWGALCFGFWEVGSQSASLVKDVILPYSHLINTYNGNVGIENHKSLMFFMESSI</sequence>
<comment type="caution">
    <text evidence="1">The sequence shown here is derived from an EMBL/GenBank/DDBJ whole genome shotgun (WGS) entry which is preliminary data.</text>
</comment>
<dbReference type="EMBL" id="CACTIH010001904">
    <property type="protein sequence ID" value="CAA2968332.1"/>
    <property type="molecule type" value="Genomic_DNA"/>
</dbReference>
<evidence type="ECO:0000313" key="1">
    <source>
        <dbReference type="EMBL" id="CAA2968332.1"/>
    </source>
</evidence>
<gene>
    <name evidence="1" type="ORF">OLEA9_A000199</name>
</gene>
<keyword evidence="2" id="KW-1185">Reference proteome</keyword>
<protein>
    <submittedName>
        <fullName evidence="1">Probable arabinosyltransferase ARAD1</fullName>
    </submittedName>
</protein>
<dbReference type="Proteomes" id="UP000594638">
    <property type="component" value="Unassembled WGS sequence"/>
</dbReference>
<reference evidence="1 2" key="1">
    <citation type="submission" date="2019-12" db="EMBL/GenBank/DDBJ databases">
        <authorList>
            <person name="Alioto T."/>
            <person name="Alioto T."/>
            <person name="Gomez Garrido J."/>
        </authorList>
    </citation>
    <scope>NUCLEOTIDE SEQUENCE [LARGE SCALE GENOMIC DNA]</scope>
</reference>
<proteinExistence type="predicted"/>
<dbReference type="AlphaFoldDB" id="A0A8S0QSI6"/>
<evidence type="ECO:0000313" key="2">
    <source>
        <dbReference type="Proteomes" id="UP000594638"/>
    </source>
</evidence>
<dbReference type="OrthoDB" id="1924787at2759"/>
<dbReference type="Gramene" id="OE9A000199T1">
    <property type="protein sequence ID" value="OE9A000199C1"/>
    <property type="gene ID" value="OE9A000199"/>
</dbReference>
<organism evidence="1 2">
    <name type="scientific">Olea europaea subsp. europaea</name>
    <dbReference type="NCBI Taxonomy" id="158383"/>
    <lineage>
        <taxon>Eukaryota</taxon>
        <taxon>Viridiplantae</taxon>
        <taxon>Streptophyta</taxon>
        <taxon>Embryophyta</taxon>
        <taxon>Tracheophyta</taxon>
        <taxon>Spermatophyta</taxon>
        <taxon>Magnoliopsida</taxon>
        <taxon>eudicotyledons</taxon>
        <taxon>Gunneridae</taxon>
        <taxon>Pentapetalae</taxon>
        <taxon>asterids</taxon>
        <taxon>lamiids</taxon>
        <taxon>Lamiales</taxon>
        <taxon>Oleaceae</taxon>
        <taxon>Oleeae</taxon>
        <taxon>Olea</taxon>
    </lineage>
</organism>
<accession>A0A8S0QSI6</accession>